<feature type="compositionally biased region" description="Low complexity" evidence="1">
    <location>
        <begin position="67"/>
        <end position="79"/>
    </location>
</feature>
<gene>
    <name evidence="2" type="ORF">O6P43_020049</name>
</gene>
<feature type="compositionally biased region" description="Basic and acidic residues" evidence="1">
    <location>
        <begin position="57"/>
        <end position="66"/>
    </location>
</feature>
<dbReference type="AlphaFoldDB" id="A0AAD7LJY1"/>
<keyword evidence="3" id="KW-1185">Reference proteome</keyword>
<dbReference type="EMBL" id="JARAOO010000008">
    <property type="protein sequence ID" value="KAJ7959478.1"/>
    <property type="molecule type" value="Genomic_DNA"/>
</dbReference>
<feature type="compositionally biased region" description="Basic and acidic residues" evidence="1">
    <location>
        <begin position="80"/>
        <end position="121"/>
    </location>
</feature>
<reference evidence="2" key="1">
    <citation type="journal article" date="2023" name="Science">
        <title>Elucidation of the pathway for biosynthesis of saponin adjuvants from the soapbark tree.</title>
        <authorList>
            <person name="Reed J."/>
            <person name="Orme A."/>
            <person name="El-Demerdash A."/>
            <person name="Owen C."/>
            <person name="Martin L.B.B."/>
            <person name="Misra R.C."/>
            <person name="Kikuchi S."/>
            <person name="Rejzek M."/>
            <person name="Martin A.C."/>
            <person name="Harkess A."/>
            <person name="Leebens-Mack J."/>
            <person name="Louveau T."/>
            <person name="Stephenson M.J."/>
            <person name="Osbourn A."/>
        </authorList>
    </citation>
    <scope>NUCLEOTIDE SEQUENCE</scope>
    <source>
        <strain evidence="2">S10</strain>
    </source>
</reference>
<evidence type="ECO:0000313" key="3">
    <source>
        <dbReference type="Proteomes" id="UP001163823"/>
    </source>
</evidence>
<evidence type="ECO:0000313" key="2">
    <source>
        <dbReference type="EMBL" id="KAJ7959478.1"/>
    </source>
</evidence>
<dbReference type="KEGG" id="qsa:O6P43_020049"/>
<feature type="compositionally biased region" description="Basic and acidic residues" evidence="1">
    <location>
        <begin position="29"/>
        <end position="49"/>
    </location>
</feature>
<dbReference type="Proteomes" id="UP001163823">
    <property type="component" value="Chromosome 8"/>
</dbReference>
<protein>
    <submittedName>
        <fullName evidence="2">Pollen-specific leucine-rich repeat extensin-like protein 1</fullName>
    </submittedName>
</protein>
<proteinExistence type="predicted"/>
<evidence type="ECO:0000256" key="1">
    <source>
        <dbReference type="SAM" id="MobiDB-lite"/>
    </source>
</evidence>
<sequence>MGGCAGKPREVDLDQDEQPIEAPATPKQAEGEQVKENNEGGESEKKEEDAPLVDLSVTKEEAKAEPSSEPPVSTEPAATEAEKPKEETVVAKPEDTKVEAVKESPAEPAKEDQVAAKDDRPLAPPTSED</sequence>
<comment type="caution">
    <text evidence="2">The sequence shown here is derived from an EMBL/GenBank/DDBJ whole genome shotgun (WGS) entry which is preliminary data.</text>
</comment>
<name>A0AAD7LJY1_QUISA</name>
<feature type="region of interest" description="Disordered" evidence="1">
    <location>
        <begin position="1"/>
        <end position="129"/>
    </location>
</feature>
<organism evidence="2 3">
    <name type="scientific">Quillaja saponaria</name>
    <name type="common">Soap bark tree</name>
    <dbReference type="NCBI Taxonomy" id="32244"/>
    <lineage>
        <taxon>Eukaryota</taxon>
        <taxon>Viridiplantae</taxon>
        <taxon>Streptophyta</taxon>
        <taxon>Embryophyta</taxon>
        <taxon>Tracheophyta</taxon>
        <taxon>Spermatophyta</taxon>
        <taxon>Magnoliopsida</taxon>
        <taxon>eudicotyledons</taxon>
        <taxon>Gunneridae</taxon>
        <taxon>Pentapetalae</taxon>
        <taxon>rosids</taxon>
        <taxon>fabids</taxon>
        <taxon>Fabales</taxon>
        <taxon>Quillajaceae</taxon>
        <taxon>Quillaja</taxon>
    </lineage>
</organism>
<accession>A0AAD7LJY1</accession>